<sequence>MDFTQKIERVFRTVSNIHVANVEDIMLQLSPTFQDVEKYLVKPQDLEYGRNVLFKNEGIEILLIFLPHFSKTLVHDHGFSSGWIYVVEGSVLNLLYAKGKDDVKYERNEYYQKGELFSVKGDTTHAMYNPSLSATVTLHIYSPPLGTGQVYKPHE</sequence>
<keyword evidence="8" id="KW-1185">Reference proteome</keyword>
<keyword evidence="2 6" id="KW-0479">Metal-binding</keyword>
<dbReference type="InterPro" id="IPR014710">
    <property type="entry name" value="RmlC-like_jellyroll"/>
</dbReference>
<accession>A0A160IRK9</accession>
<evidence type="ECO:0000313" key="8">
    <source>
        <dbReference type="Proteomes" id="UP000076623"/>
    </source>
</evidence>
<dbReference type="InterPro" id="IPR011051">
    <property type="entry name" value="RmlC_Cupin_sf"/>
</dbReference>
<protein>
    <recommendedName>
        <fullName evidence="9">Cysteine dioxygenase</fullName>
    </recommendedName>
</protein>
<reference evidence="7 8" key="1">
    <citation type="submission" date="2016-04" db="EMBL/GenBank/DDBJ databases">
        <title>Complete genome sequence of Fictibacillus phosphorivorans G25-29, a strain toxic to nematodes.</title>
        <authorList>
            <person name="Zheng Z."/>
        </authorList>
    </citation>
    <scope>NUCLEOTIDE SEQUENCE [LARGE SCALE GENOMIC DNA]</scope>
    <source>
        <strain evidence="7 8">G25-29</strain>
    </source>
</reference>
<dbReference type="EMBL" id="CP015378">
    <property type="protein sequence ID" value="ANC78927.1"/>
    <property type="molecule type" value="Genomic_DNA"/>
</dbReference>
<evidence type="ECO:0000256" key="1">
    <source>
        <dbReference type="ARBA" id="ARBA00006622"/>
    </source>
</evidence>
<dbReference type="InterPro" id="IPR010300">
    <property type="entry name" value="CDO_1"/>
</dbReference>
<dbReference type="KEGG" id="fpn:ABE65_019820"/>
<evidence type="ECO:0008006" key="9">
    <source>
        <dbReference type="Google" id="ProtNLM"/>
    </source>
</evidence>
<dbReference type="STRING" id="1221500.ABE65_019820"/>
<evidence type="ECO:0000256" key="5">
    <source>
        <dbReference type="ARBA" id="ARBA00023004"/>
    </source>
</evidence>
<dbReference type="Gene3D" id="2.60.120.10">
    <property type="entry name" value="Jelly Rolls"/>
    <property type="match status" value="1"/>
</dbReference>
<dbReference type="SUPFAM" id="SSF51182">
    <property type="entry name" value="RmlC-like cupins"/>
    <property type="match status" value="1"/>
</dbReference>
<evidence type="ECO:0000256" key="4">
    <source>
        <dbReference type="ARBA" id="ARBA00023002"/>
    </source>
</evidence>
<dbReference type="GO" id="GO:0016702">
    <property type="term" value="F:oxidoreductase activity, acting on single donors with incorporation of molecular oxygen, incorporation of two atoms of oxygen"/>
    <property type="evidence" value="ECO:0007669"/>
    <property type="project" value="InterPro"/>
</dbReference>
<keyword evidence="5 6" id="KW-0408">Iron</keyword>
<dbReference type="Proteomes" id="UP000076623">
    <property type="component" value="Chromosome"/>
</dbReference>
<evidence type="ECO:0000256" key="2">
    <source>
        <dbReference type="ARBA" id="ARBA00022723"/>
    </source>
</evidence>
<feature type="binding site" evidence="6">
    <location>
        <position position="75"/>
    </location>
    <ligand>
        <name>Fe cation</name>
        <dbReference type="ChEBI" id="CHEBI:24875"/>
        <note>catalytic</note>
    </ligand>
</feature>
<dbReference type="Pfam" id="PF05995">
    <property type="entry name" value="CDO_I"/>
    <property type="match status" value="1"/>
</dbReference>
<evidence type="ECO:0000313" key="7">
    <source>
        <dbReference type="EMBL" id="ANC78927.1"/>
    </source>
</evidence>
<organism evidence="7 8">
    <name type="scientific">Fictibacillus phosphorivorans</name>
    <dbReference type="NCBI Taxonomy" id="1221500"/>
    <lineage>
        <taxon>Bacteria</taxon>
        <taxon>Bacillati</taxon>
        <taxon>Bacillota</taxon>
        <taxon>Bacilli</taxon>
        <taxon>Bacillales</taxon>
        <taxon>Fictibacillaceae</taxon>
        <taxon>Fictibacillus</taxon>
    </lineage>
</organism>
<dbReference type="AlphaFoldDB" id="A0A160IRK9"/>
<gene>
    <name evidence="7" type="ORF">ABE65_019820</name>
</gene>
<dbReference type="RefSeq" id="WP_066398839.1">
    <property type="nucleotide sequence ID" value="NZ_CP015378.1"/>
</dbReference>
<name>A0A160IRK9_9BACL</name>
<comment type="similarity">
    <text evidence="1">Belongs to the cysteine dioxygenase family.</text>
</comment>
<dbReference type="GO" id="GO:0008198">
    <property type="term" value="F:ferrous iron binding"/>
    <property type="evidence" value="ECO:0007669"/>
    <property type="project" value="TreeGrafter"/>
</dbReference>
<dbReference type="CDD" id="cd10548">
    <property type="entry name" value="cupin_CDO"/>
    <property type="match status" value="1"/>
</dbReference>
<keyword evidence="4" id="KW-0560">Oxidoreductase</keyword>
<dbReference type="PANTHER" id="PTHR12918">
    <property type="entry name" value="CYSTEINE DIOXYGENASE"/>
    <property type="match status" value="1"/>
</dbReference>
<dbReference type="PANTHER" id="PTHR12918:SF1">
    <property type="entry name" value="CYSTEINE DIOXYGENASE TYPE 1"/>
    <property type="match status" value="1"/>
</dbReference>
<feature type="binding site" evidence="6">
    <location>
        <position position="125"/>
    </location>
    <ligand>
        <name>Fe cation</name>
        <dbReference type="ChEBI" id="CHEBI:24875"/>
        <note>catalytic</note>
    </ligand>
</feature>
<evidence type="ECO:0000256" key="3">
    <source>
        <dbReference type="ARBA" id="ARBA00022964"/>
    </source>
</evidence>
<keyword evidence="3" id="KW-0223">Dioxygenase</keyword>
<proteinExistence type="inferred from homology"/>
<evidence type="ECO:0000256" key="6">
    <source>
        <dbReference type="PIRSR" id="PIRSR610300-51"/>
    </source>
</evidence>
<feature type="binding site" evidence="6">
    <location>
        <position position="77"/>
    </location>
    <ligand>
        <name>Fe cation</name>
        <dbReference type="ChEBI" id="CHEBI:24875"/>
        <note>catalytic</note>
    </ligand>
</feature>